<dbReference type="Proteomes" id="UP000586095">
    <property type="component" value="Unassembled WGS sequence"/>
</dbReference>
<dbReference type="Gene3D" id="3.40.50.300">
    <property type="entry name" value="P-loop containing nucleotide triphosphate hydrolases"/>
    <property type="match status" value="1"/>
</dbReference>
<evidence type="ECO:0000313" key="6">
    <source>
        <dbReference type="EMBL" id="NYD27960.1"/>
    </source>
</evidence>
<keyword evidence="2" id="KW-0813">Transport</keyword>
<reference evidence="6 7" key="1">
    <citation type="submission" date="2020-07" db="EMBL/GenBank/DDBJ databases">
        <title>Sequencing the genomes of 1000 actinobacteria strains.</title>
        <authorList>
            <person name="Klenk H.-P."/>
        </authorList>
    </citation>
    <scope>NUCLEOTIDE SEQUENCE [LARGE SCALE GENOMIC DNA]</scope>
    <source>
        <strain evidence="6 7">DSM 17380</strain>
    </source>
</reference>
<comment type="similarity">
    <text evidence="1">Belongs to the ABC transporter superfamily.</text>
</comment>
<dbReference type="GO" id="GO:0016020">
    <property type="term" value="C:membrane"/>
    <property type="evidence" value="ECO:0007669"/>
    <property type="project" value="InterPro"/>
</dbReference>
<comment type="caution">
    <text evidence="6">The sequence shown here is derived from an EMBL/GenBank/DDBJ whole genome shotgun (WGS) entry which is preliminary data.</text>
</comment>
<keyword evidence="3" id="KW-0547">Nucleotide-binding</keyword>
<dbReference type="PANTHER" id="PTHR46743:SF2">
    <property type="entry name" value="TEICHOIC ACIDS EXPORT ATP-BINDING PROTEIN TAGH"/>
    <property type="match status" value="1"/>
</dbReference>
<dbReference type="CDD" id="cd03220">
    <property type="entry name" value="ABC_KpsT_Wzt"/>
    <property type="match status" value="1"/>
</dbReference>
<gene>
    <name evidence="6" type="ORF">BJ960_002763</name>
</gene>
<protein>
    <submittedName>
        <fullName evidence="6">ABC-type polysaccharide/polyol phosphate transport system ATPase subunit</fullName>
    </submittedName>
</protein>
<evidence type="ECO:0000259" key="5">
    <source>
        <dbReference type="PROSITE" id="PS50893"/>
    </source>
</evidence>
<name>A0A852RGG8_9MICO</name>
<dbReference type="GO" id="GO:0140359">
    <property type="term" value="F:ABC-type transporter activity"/>
    <property type="evidence" value="ECO:0007669"/>
    <property type="project" value="InterPro"/>
</dbReference>
<evidence type="ECO:0000256" key="3">
    <source>
        <dbReference type="ARBA" id="ARBA00022741"/>
    </source>
</evidence>
<evidence type="ECO:0000256" key="4">
    <source>
        <dbReference type="ARBA" id="ARBA00022840"/>
    </source>
</evidence>
<feature type="domain" description="ABC transporter" evidence="5">
    <location>
        <begin position="18"/>
        <end position="259"/>
    </location>
</feature>
<dbReference type="InterPro" id="IPR003439">
    <property type="entry name" value="ABC_transporter-like_ATP-bd"/>
</dbReference>
<organism evidence="6 7">
    <name type="scientific">Leucobacter aridicollis</name>
    <dbReference type="NCBI Taxonomy" id="283878"/>
    <lineage>
        <taxon>Bacteria</taxon>
        <taxon>Bacillati</taxon>
        <taxon>Actinomycetota</taxon>
        <taxon>Actinomycetes</taxon>
        <taxon>Micrococcales</taxon>
        <taxon>Microbacteriaceae</taxon>
        <taxon>Leucobacter</taxon>
    </lineage>
</organism>
<dbReference type="SMART" id="SM00382">
    <property type="entry name" value="AAA"/>
    <property type="match status" value="1"/>
</dbReference>
<dbReference type="PANTHER" id="PTHR46743">
    <property type="entry name" value="TEICHOIC ACIDS EXPORT ATP-BINDING PROTEIN TAGH"/>
    <property type="match status" value="1"/>
</dbReference>
<evidence type="ECO:0000313" key="7">
    <source>
        <dbReference type="Proteomes" id="UP000586095"/>
    </source>
</evidence>
<dbReference type="InterPro" id="IPR003593">
    <property type="entry name" value="AAA+_ATPase"/>
</dbReference>
<dbReference type="SUPFAM" id="SSF52540">
    <property type="entry name" value="P-loop containing nucleoside triphosphate hydrolases"/>
    <property type="match status" value="1"/>
</dbReference>
<dbReference type="RefSeq" id="WP_221936314.1">
    <property type="nucleotide sequence ID" value="NZ_BAAALZ010000001.1"/>
</dbReference>
<sequence>MPSISDSAPQTPPKKPVIVFNDVSKTFRIKHAHSFKQAFISKIKRKELSTDFHAVDGVSFKVPEGQSVALMGRNGSGKSTTLKLLSGVMDPDAGWIRTRGRIAGLLEVGAGFHPDLTGRENVYLNAAILGMSKEETDARFDDILEFSEIGDFIDTEVKRYSSGMYARLGFSVAVHTELDTLLVDEVLSVGDAEFRKKCEQRMLDLQAQGKTMFIVSHNANQVRKLCTRGIVLDRGRVIYDGPIDEAIVRLQSNPDSVETAYPVSGSIYDVYSADPERFGAPTGPEQAVEGPEPGVYQEFEFGVITSYVPRTRDEPLTIGLGRGHFLAMYMKHGGPSGPWGFIRSQPTGSLEDFEERIMEFSNGVARFTLDTGIHFHPHDGG</sequence>
<dbReference type="InterPro" id="IPR050683">
    <property type="entry name" value="Bact_Polysacc_Export_ATP-bd"/>
</dbReference>
<dbReference type="GO" id="GO:0005524">
    <property type="term" value="F:ATP binding"/>
    <property type="evidence" value="ECO:0007669"/>
    <property type="project" value="UniProtKB-KW"/>
</dbReference>
<dbReference type="InterPro" id="IPR027417">
    <property type="entry name" value="P-loop_NTPase"/>
</dbReference>
<accession>A0A852RGG8</accession>
<proteinExistence type="inferred from homology"/>
<dbReference type="AlphaFoldDB" id="A0A852RGG8"/>
<dbReference type="InterPro" id="IPR015860">
    <property type="entry name" value="ABC_transpr_TagH-like"/>
</dbReference>
<dbReference type="EMBL" id="JACCBD010000001">
    <property type="protein sequence ID" value="NYD27960.1"/>
    <property type="molecule type" value="Genomic_DNA"/>
</dbReference>
<dbReference type="PROSITE" id="PS50893">
    <property type="entry name" value="ABC_TRANSPORTER_2"/>
    <property type="match status" value="1"/>
</dbReference>
<dbReference type="GO" id="GO:0016887">
    <property type="term" value="F:ATP hydrolysis activity"/>
    <property type="evidence" value="ECO:0007669"/>
    <property type="project" value="InterPro"/>
</dbReference>
<keyword evidence="4" id="KW-0067">ATP-binding</keyword>
<keyword evidence="7" id="KW-1185">Reference proteome</keyword>
<evidence type="ECO:0000256" key="1">
    <source>
        <dbReference type="ARBA" id="ARBA00005417"/>
    </source>
</evidence>
<evidence type="ECO:0000256" key="2">
    <source>
        <dbReference type="ARBA" id="ARBA00022448"/>
    </source>
</evidence>
<dbReference type="Pfam" id="PF00005">
    <property type="entry name" value="ABC_tran"/>
    <property type="match status" value="1"/>
</dbReference>